<evidence type="ECO:0000313" key="6">
    <source>
        <dbReference type="Proteomes" id="UP000596827"/>
    </source>
</evidence>
<dbReference type="PANTHER" id="PTHR30121:SF12">
    <property type="entry name" value="TYPE IV SECRETION SYSTEM PROTEIN CAGE"/>
    <property type="match status" value="1"/>
</dbReference>
<dbReference type="Gene3D" id="3.40.50.300">
    <property type="entry name" value="P-loop containing nucleotide triphosphate hydrolases"/>
    <property type="match status" value="1"/>
</dbReference>
<keyword evidence="3" id="KW-0067">ATP-binding</keyword>
<dbReference type="Gene3D" id="1.10.8.730">
    <property type="match status" value="1"/>
</dbReference>
<keyword evidence="6" id="KW-1185">Reference proteome</keyword>
<dbReference type="AlphaFoldDB" id="A0A923MEP0"/>
<dbReference type="SMART" id="SM00382">
    <property type="entry name" value="AAA"/>
    <property type="match status" value="1"/>
</dbReference>
<sequence length="848" mass="94525">MLTFEDLFTKPRRAARSFAELLPWFGLVAPGLVLCKDGSLLAGFEFSGDDVEGKEDFAADQRIELLQNALRTLTDRCTLWTFQERRFTSGYLDNEFSNPVARLIDRQWEKACGQRRNARLRQTMYLGYNFPNRSEAFFEAVGSALRESDGRVLPAFTQLVRQRLSERGALSRVRGQLGDMAHEFEKIISDFSGVVDRAIGFHRLIEGELLGELYGRANLASAGGPVDPPDLDQLAYLNTLLATDDVDRQHDLFRFRGPSKTVWVGALSTTGTPKSAHSSQVDNLMALDCEYVLCQCFRVLDRVPAEKDIQDAEMFYRSEVKSVVTRVAERLFDVVSDKVNTGNLTLADDAQEALVELTTGDVAYGYYNMTVLALGDTQRQAEAAVDLLSSTLRAGGYTVLRERQGLLSAILTTFAGSANATLRWKLTSTANIADLAPIRTISTGESTHPLFSRILKREVPPLCRFVTPYGVTYDFNPHEGDLGHTAVVGGSGAGKTTLLTLLIAQFQKYNPSRTFIFDKDYSLMAATVLLGGKHIDMGRKGKRRNMNPVRVMMEGGDDSRLRQWLEVLIGAGGNTVSAQESTNLNAAIQQLRKSHSVRWKLSGLYALVAGQNQDLALKLAPYVDRTEEEGDYNAGSHAAYFDNQEDDFALTNMVGMECGGLLDDPKVASPFMDYAFYCIERALDGNTPSMIYVEEAWYMLSNPAFVSKMEDWLRTFRKKRAFVMFATQSLDELARLPNLGSFVTNIPSQILLPSMKSSVHEQADQYKAIWGTTDAQIELLAQAIPKRDYLLVRPNTTRLVNTDMPAVLIAINEATTQEHKRSALLDYAREGGPDWELRYLKEVLNVKA</sequence>
<evidence type="ECO:0000313" key="5">
    <source>
        <dbReference type="EMBL" id="MBC5767627.1"/>
    </source>
</evidence>
<dbReference type="InterPro" id="IPR018145">
    <property type="entry name" value="CagE_TrbE_VirB_cntrl_dom"/>
</dbReference>
<keyword evidence="2" id="KW-0547">Nucleotide-binding</keyword>
<comment type="similarity">
    <text evidence="1">Belongs to the TrbE/VirB4 family.</text>
</comment>
<dbReference type="SUPFAM" id="SSF52540">
    <property type="entry name" value="P-loop containing nucleoside triphosphate hydrolases"/>
    <property type="match status" value="1"/>
</dbReference>
<accession>A0A923MEP0</accession>
<name>A0A923MEP0_9BURK</name>
<dbReference type="GO" id="GO:0005524">
    <property type="term" value="F:ATP binding"/>
    <property type="evidence" value="ECO:0007669"/>
    <property type="project" value="UniProtKB-KW"/>
</dbReference>
<organism evidence="5 6">
    <name type="scientific">Ramlibacter albus</name>
    <dbReference type="NCBI Taxonomy" id="2079448"/>
    <lineage>
        <taxon>Bacteria</taxon>
        <taxon>Pseudomonadati</taxon>
        <taxon>Pseudomonadota</taxon>
        <taxon>Betaproteobacteria</taxon>
        <taxon>Burkholderiales</taxon>
        <taxon>Comamonadaceae</taxon>
        <taxon>Ramlibacter</taxon>
    </lineage>
</organism>
<evidence type="ECO:0000256" key="3">
    <source>
        <dbReference type="ARBA" id="ARBA00022840"/>
    </source>
</evidence>
<dbReference type="PANTHER" id="PTHR30121">
    <property type="entry name" value="UNCHARACTERIZED PROTEIN YJGR-RELATED"/>
    <property type="match status" value="1"/>
</dbReference>
<reference evidence="5" key="1">
    <citation type="submission" date="2020-08" db="EMBL/GenBank/DDBJ databases">
        <title>Ramlibacter sp. GTP1 16S ribosomal RNA gene genome sequencing and assembly.</title>
        <authorList>
            <person name="Kang M."/>
        </authorList>
    </citation>
    <scope>NUCLEOTIDE SEQUENCE</scope>
    <source>
        <strain evidence="5">GTP1</strain>
    </source>
</reference>
<dbReference type="InterPro" id="IPR027417">
    <property type="entry name" value="P-loop_NTPase"/>
</dbReference>
<feature type="domain" description="AAA+ ATPase" evidence="4">
    <location>
        <begin position="481"/>
        <end position="751"/>
    </location>
</feature>
<gene>
    <name evidence="5" type="ORF">H8R02_24390</name>
</gene>
<dbReference type="EMBL" id="JACORU010000011">
    <property type="protein sequence ID" value="MBC5767627.1"/>
    <property type="molecule type" value="Genomic_DNA"/>
</dbReference>
<dbReference type="InterPro" id="IPR003593">
    <property type="entry name" value="AAA+_ATPase"/>
</dbReference>
<evidence type="ECO:0000259" key="4">
    <source>
        <dbReference type="SMART" id="SM00382"/>
    </source>
</evidence>
<evidence type="ECO:0000256" key="2">
    <source>
        <dbReference type="ARBA" id="ARBA00022741"/>
    </source>
</evidence>
<proteinExistence type="inferred from homology"/>
<dbReference type="InterPro" id="IPR051162">
    <property type="entry name" value="T4SS_component"/>
</dbReference>
<evidence type="ECO:0000256" key="1">
    <source>
        <dbReference type="ARBA" id="ARBA00006512"/>
    </source>
</evidence>
<protein>
    <submittedName>
        <fullName evidence="5">Type IV secretion system protein VirB4</fullName>
    </submittedName>
</protein>
<dbReference type="RefSeq" id="WP_187084109.1">
    <property type="nucleotide sequence ID" value="NZ_JACORU010000011.1"/>
</dbReference>
<dbReference type="Pfam" id="PF03135">
    <property type="entry name" value="CagE_TrbE_VirB"/>
    <property type="match status" value="1"/>
</dbReference>
<dbReference type="Proteomes" id="UP000596827">
    <property type="component" value="Unassembled WGS sequence"/>
</dbReference>
<comment type="caution">
    <text evidence="5">The sequence shown here is derived from an EMBL/GenBank/DDBJ whole genome shotgun (WGS) entry which is preliminary data.</text>
</comment>